<sequence>IERCNYRALVDAGVGLIVNLTEFPILPERSCRPRTVCGGCDSLEEAYDPELFDDIRPEDDLHVLFIPVPDGSIPRFDQLRIFIDTAEDFIARGKRVAVHCQAGVGRTGTFLAVHLLEKYRCSAEEAIARVRHIRPQSLQFHRTDWQYQPFRIHDPTVYNRNLLQERFIKRYHDLFIAPLRAVQDRLRDGEWEAVVGRDGNELVADDEQVPPAEDGEDSAPAAEPHMHMMHVLAALIDAEIDDKIAAHAGVTAARCVSPRRCFPCSNVVSIGPHPVFRFVRWPSLDDAPAAREMTPLSPRCVPLGGDEGVELEVVTVVVQ</sequence>
<dbReference type="PROSITE" id="PS00383">
    <property type="entry name" value="TYR_PHOSPHATASE_1"/>
    <property type="match status" value="1"/>
</dbReference>
<proteinExistence type="predicted"/>
<dbReference type="InterPro" id="IPR003595">
    <property type="entry name" value="Tyr_Pase_cat"/>
</dbReference>
<feature type="non-terminal residue" evidence="5">
    <location>
        <position position="1"/>
    </location>
</feature>
<dbReference type="InterPro" id="IPR000387">
    <property type="entry name" value="Tyr_Pase_dom"/>
</dbReference>
<protein>
    <submittedName>
        <fullName evidence="5">Protein-tyrosine phosphatase-like protein</fullName>
    </submittedName>
</protein>
<dbReference type="SUPFAM" id="SSF52799">
    <property type="entry name" value="(Phosphotyrosine protein) phosphatases II"/>
    <property type="match status" value="1"/>
</dbReference>
<feature type="domain" description="Tyrosine specific protein phosphatases" evidence="4">
    <location>
        <begin position="80"/>
        <end position="139"/>
    </location>
</feature>
<evidence type="ECO:0000259" key="4">
    <source>
        <dbReference type="PROSITE" id="PS50056"/>
    </source>
</evidence>
<evidence type="ECO:0000256" key="1">
    <source>
        <dbReference type="ARBA" id="ARBA00022801"/>
    </source>
</evidence>
<dbReference type="PROSITE" id="PS50054">
    <property type="entry name" value="TYR_PHOSPHATASE_DUAL"/>
    <property type="match status" value="1"/>
</dbReference>
<keyword evidence="6" id="KW-1185">Reference proteome</keyword>
<evidence type="ECO:0000259" key="3">
    <source>
        <dbReference type="PROSITE" id="PS50054"/>
    </source>
</evidence>
<dbReference type="InterPro" id="IPR016130">
    <property type="entry name" value="Tyr_Pase_AS"/>
</dbReference>
<evidence type="ECO:0000256" key="2">
    <source>
        <dbReference type="SAM" id="MobiDB-lite"/>
    </source>
</evidence>
<dbReference type="GO" id="GO:0016787">
    <property type="term" value="F:hydrolase activity"/>
    <property type="evidence" value="ECO:0007669"/>
    <property type="project" value="UniProtKB-KW"/>
</dbReference>
<evidence type="ECO:0000313" key="5">
    <source>
        <dbReference type="EMBL" id="RKO85115.1"/>
    </source>
</evidence>
<dbReference type="InterPro" id="IPR029021">
    <property type="entry name" value="Prot-tyrosine_phosphatase-like"/>
</dbReference>
<accession>A0A4P9W196</accession>
<feature type="region of interest" description="Disordered" evidence="2">
    <location>
        <begin position="202"/>
        <end position="221"/>
    </location>
</feature>
<dbReference type="SMART" id="SM00404">
    <property type="entry name" value="PTPc_motif"/>
    <property type="match status" value="1"/>
</dbReference>
<organism evidence="5 6">
    <name type="scientific">Blyttiomyces helicus</name>
    <dbReference type="NCBI Taxonomy" id="388810"/>
    <lineage>
        <taxon>Eukaryota</taxon>
        <taxon>Fungi</taxon>
        <taxon>Fungi incertae sedis</taxon>
        <taxon>Chytridiomycota</taxon>
        <taxon>Chytridiomycota incertae sedis</taxon>
        <taxon>Chytridiomycetes</taxon>
        <taxon>Chytridiomycetes incertae sedis</taxon>
        <taxon>Blyttiomyces</taxon>
    </lineage>
</organism>
<dbReference type="InterPro" id="IPR050561">
    <property type="entry name" value="PTP"/>
</dbReference>
<feature type="domain" description="Tyrosine-protein phosphatase" evidence="3">
    <location>
        <begin position="1"/>
        <end position="156"/>
    </location>
</feature>
<dbReference type="Proteomes" id="UP000269721">
    <property type="component" value="Unassembled WGS sequence"/>
</dbReference>
<dbReference type="SMART" id="SM00195">
    <property type="entry name" value="DSPc"/>
    <property type="match status" value="1"/>
</dbReference>
<dbReference type="OrthoDB" id="2017893at2759"/>
<evidence type="ECO:0000313" key="6">
    <source>
        <dbReference type="Proteomes" id="UP000269721"/>
    </source>
</evidence>
<reference evidence="6" key="1">
    <citation type="journal article" date="2018" name="Nat. Microbiol.">
        <title>Leveraging single-cell genomics to expand the fungal tree of life.</title>
        <authorList>
            <person name="Ahrendt S.R."/>
            <person name="Quandt C.A."/>
            <person name="Ciobanu D."/>
            <person name="Clum A."/>
            <person name="Salamov A."/>
            <person name="Andreopoulos B."/>
            <person name="Cheng J.F."/>
            <person name="Woyke T."/>
            <person name="Pelin A."/>
            <person name="Henrissat B."/>
            <person name="Reynolds N.K."/>
            <person name="Benny G.L."/>
            <person name="Smith M.E."/>
            <person name="James T.Y."/>
            <person name="Grigoriev I.V."/>
        </authorList>
    </citation>
    <scope>NUCLEOTIDE SEQUENCE [LARGE SCALE GENOMIC DNA]</scope>
</reference>
<gene>
    <name evidence="5" type="ORF">BDK51DRAFT_32581</name>
</gene>
<feature type="compositionally biased region" description="Acidic residues" evidence="2">
    <location>
        <begin position="203"/>
        <end position="217"/>
    </location>
</feature>
<dbReference type="PANTHER" id="PTHR23339">
    <property type="entry name" value="TYROSINE SPECIFIC PROTEIN PHOSPHATASE AND DUAL SPECIFICITY PROTEIN PHOSPHATASE"/>
    <property type="match status" value="1"/>
</dbReference>
<dbReference type="PROSITE" id="PS50056">
    <property type="entry name" value="TYR_PHOSPHATASE_2"/>
    <property type="match status" value="1"/>
</dbReference>
<dbReference type="AlphaFoldDB" id="A0A4P9W196"/>
<dbReference type="Pfam" id="PF22785">
    <property type="entry name" value="Tc-R-P"/>
    <property type="match status" value="1"/>
</dbReference>
<name>A0A4P9W196_9FUNG</name>
<dbReference type="EMBL" id="KZ999400">
    <property type="protein sequence ID" value="RKO85115.1"/>
    <property type="molecule type" value="Genomic_DNA"/>
</dbReference>
<dbReference type="FunFam" id="3.90.190.10:FF:000157">
    <property type="entry name" value="Protein-tyrosine phosphatase"/>
    <property type="match status" value="1"/>
</dbReference>
<dbReference type="Gene3D" id="3.90.190.10">
    <property type="entry name" value="Protein tyrosine phosphatase superfamily"/>
    <property type="match status" value="1"/>
</dbReference>
<dbReference type="InterPro" id="IPR020422">
    <property type="entry name" value="TYR_PHOSPHATASE_DUAL_dom"/>
</dbReference>
<keyword evidence="1" id="KW-0378">Hydrolase</keyword>